<dbReference type="AlphaFoldDB" id="A0A9W8ASH6"/>
<sequence>LFLMSFCVESPKYLAAVPGGDIKARASLCRLRGTADVDQELASWKQAEADWQRVDTTASTAETESTAVPSSMDASLPPADLEESTTAHLLATDLPSLSLSPSSGTLSASNSGPLGFWSVIRSPRYRKPLGLALLLQGVQQWSGINTVFFYSTIILGDIFPGSAGLITVWLNVCNAAATVFSVYMVDRVGRRVILLSSMLGMAASLACLSFSLAAGWPLLSLVSVFAIIGTFAFGLGPLAFLLAVELVDTRAVAVVSSCGVAANWLSNFTVSTIFLGLHQLLGSAVFLVFTVILVVASGILFKKLPETKDKSIQEVWRAMGITE</sequence>
<evidence type="ECO:0000313" key="9">
    <source>
        <dbReference type="EMBL" id="KAJ1968236.1"/>
    </source>
</evidence>
<evidence type="ECO:0000256" key="3">
    <source>
        <dbReference type="ARBA" id="ARBA00022692"/>
    </source>
</evidence>
<evidence type="ECO:0000259" key="8">
    <source>
        <dbReference type="PROSITE" id="PS50850"/>
    </source>
</evidence>
<evidence type="ECO:0000256" key="1">
    <source>
        <dbReference type="ARBA" id="ARBA00004141"/>
    </source>
</evidence>
<evidence type="ECO:0000256" key="2">
    <source>
        <dbReference type="ARBA" id="ARBA00022448"/>
    </source>
</evidence>
<keyword evidence="4 7" id="KW-1133">Transmembrane helix</keyword>
<feature type="transmembrane region" description="Helical" evidence="7">
    <location>
        <begin position="163"/>
        <end position="185"/>
    </location>
</feature>
<dbReference type="Proteomes" id="UP001151582">
    <property type="component" value="Unassembled WGS sequence"/>
</dbReference>
<dbReference type="PANTHER" id="PTHR23503:SF8">
    <property type="entry name" value="FACILITATED GLUCOSE TRANSPORTER PROTEIN 1"/>
    <property type="match status" value="1"/>
</dbReference>
<feature type="compositionally biased region" description="Low complexity" evidence="6">
    <location>
        <begin position="56"/>
        <end position="67"/>
    </location>
</feature>
<dbReference type="InterPro" id="IPR036259">
    <property type="entry name" value="MFS_trans_sf"/>
</dbReference>
<dbReference type="PROSITE" id="PS00216">
    <property type="entry name" value="SUGAR_TRANSPORT_1"/>
    <property type="match status" value="1"/>
</dbReference>
<dbReference type="InterPro" id="IPR045263">
    <property type="entry name" value="GLUT"/>
</dbReference>
<evidence type="ECO:0000256" key="6">
    <source>
        <dbReference type="SAM" id="MobiDB-lite"/>
    </source>
</evidence>
<comment type="caution">
    <text evidence="9">The sequence shown here is derived from an EMBL/GenBank/DDBJ whole genome shotgun (WGS) entry which is preliminary data.</text>
</comment>
<comment type="subcellular location">
    <subcellularLocation>
        <location evidence="1">Membrane</location>
        <topology evidence="1">Multi-pass membrane protein</topology>
    </subcellularLocation>
</comment>
<keyword evidence="5 7" id="KW-0472">Membrane</keyword>
<feature type="domain" description="Major facilitator superfamily (MFS) profile" evidence="8">
    <location>
        <begin position="1"/>
        <end position="308"/>
    </location>
</feature>
<feature type="transmembrane region" description="Helical" evidence="7">
    <location>
        <begin position="192"/>
        <end position="212"/>
    </location>
</feature>
<dbReference type="EMBL" id="JANBQB010002166">
    <property type="protein sequence ID" value="KAJ1968236.1"/>
    <property type="molecule type" value="Genomic_DNA"/>
</dbReference>
<dbReference type="PANTHER" id="PTHR23503">
    <property type="entry name" value="SOLUTE CARRIER FAMILY 2"/>
    <property type="match status" value="1"/>
</dbReference>
<evidence type="ECO:0000256" key="5">
    <source>
        <dbReference type="ARBA" id="ARBA00023136"/>
    </source>
</evidence>
<dbReference type="InterPro" id="IPR020846">
    <property type="entry name" value="MFS_dom"/>
</dbReference>
<dbReference type="PROSITE" id="PS50850">
    <property type="entry name" value="MFS"/>
    <property type="match status" value="1"/>
</dbReference>
<feature type="transmembrane region" description="Helical" evidence="7">
    <location>
        <begin position="251"/>
        <end position="274"/>
    </location>
</feature>
<dbReference type="InterPro" id="IPR005828">
    <property type="entry name" value="MFS_sugar_transport-like"/>
</dbReference>
<evidence type="ECO:0000256" key="4">
    <source>
        <dbReference type="ARBA" id="ARBA00022989"/>
    </source>
</evidence>
<feature type="transmembrane region" description="Helical" evidence="7">
    <location>
        <begin position="218"/>
        <end position="244"/>
    </location>
</feature>
<dbReference type="InterPro" id="IPR005829">
    <property type="entry name" value="Sugar_transporter_CS"/>
</dbReference>
<keyword evidence="2" id="KW-0813">Transport</keyword>
<feature type="non-terminal residue" evidence="9">
    <location>
        <position position="1"/>
    </location>
</feature>
<evidence type="ECO:0000256" key="7">
    <source>
        <dbReference type="SAM" id="Phobius"/>
    </source>
</evidence>
<keyword evidence="3 7" id="KW-0812">Transmembrane</keyword>
<name>A0A9W8ASH6_9FUNG</name>
<protein>
    <recommendedName>
        <fullName evidence="8">Major facilitator superfamily (MFS) profile domain-containing protein</fullName>
    </recommendedName>
</protein>
<dbReference type="GO" id="GO:0015149">
    <property type="term" value="F:hexose transmembrane transporter activity"/>
    <property type="evidence" value="ECO:0007669"/>
    <property type="project" value="TreeGrafter"/>
</dbReference>
<accession>A0A9W8ASH6</accession>
<feature type="transmembrane region" description="Helical" evidence="7">
    <location>
        <begin position="280"/>
        <end position="301"/>
    </location>
</feature>
<dbReference type="OrthoDB" id="4540492at2759"/>
<dbReference type="Pfam" id="PF00083">
    <property type="entry name" value="Sugar_tr"/>
    <property type="match status" value="1"/>
</dbReference>
<evidence type="ECO:0000313" key="10">
    <source>
        <dbReference type="Proteomes" id="UP001151582"/>
    </source>
</evidence>
<organism evidence="9 10">
    <name type="scientific">Dimargaris verticillata</name>
    <dbReference type="NCBI Taxonomy" id="2761393"/>
    <lineage>
        <taxon>Eukaryota</taxon>
        <taxon>Fungi</taxon>
        <taxon>Fungi incertae sedis</taxon>
        <taxon>Zoopagomycota</taxon>
        <taxon>Kickxellomycotina</taxon>
        <taxon>Dimargaritomycetes</taxon>
        <taxon>Dimargaritales</taxon>
        <taxon>Dimargaritaceae</taxon>
        <taxon>Dimargaris</taxon>
    </lineage>
</organism>
<feature type="region of interest" description="Disordered" evidence="6">
    <location>
        <begin position="55"/>
        <end position="78"/>
    </location>
</feature>
<gene>
    <name evidence="9" type="ORF">H4R34_006298</name>
</gene>
<proteinExistence type="predicted"/>
<dbReference type="SUPFAM" id="SSF103473">
    <property type="entry name" value="MFS general substrate transporter"/>
    <property type="match status" value="1"/>
</dbReference>
<dbReference type="GO" id="GO:0016020">
    <property type="term" value="C:membrane"/>
    <property type="evidence" value="ECO:0007669"/>
    <property type="project" value="UniProtKB-SubCell"/>
</dbReference>
<keyword evidence="10" id="KW-1185">Reference proteome</keyword>
<reference evidence="9" key="1">
    <citation type="submission" date="2022-07" db="EMBL/GenBank/DDBJ databases">
        <title>Phylogenomic reconstructions and comparative analyses of Kickxellomycotina fungi.</title>
        <authorList>
            <person name="Reynolds N.K."/>
            <person name="Stajich J.E."/>
            <person name="Barry K."/>
            <person name="Grigoriev I.V."/>
            <person name="Crous P."/>
            <person name="Smith M.E."/>
        </authorList>
    </citation>
    <scope>NUCLEOTIDE SEQUENCE</scope>
    <source>
        <strain evidence="9">RSA 567</strain>
    </source>
</reference>
<dbReference type="Gene3D" id="1.20.1250.20">
    <property type="entry name" value="MFS general substrate transporter like domains"/>
    <property type="match status" value="2"/>
</dbReference>